<sequence>MYYSLVESHIHYGIVGWGVTSFTQKAKYSMSDRFFLYKMLILQHKKRTDLIPIQHEYNTRHKKIVKTKTIKLTKTLGQRSFLFLAPHIYRRIPEKLKLCKTIHRGNLTRHLLVHKDISEVQMFKCEICDFLTKRRDALKSHKDNVSAIHANKCLNVTCVNIRQNIEDPLKGTC</sequence>
<organism evidence="1 2">
    <name type="scientific">Molorchus minor</name>
    <dbReference type="NCBI Taxonomy" id="1323400"/>
    <lineage>
        <taxon>Eukaryota</taxon>
        <taxon>Metazoa</taxon>
        <taxon>Ecdysozoa</taxon>
        <taxon>Arthropoda</taxon>
        <taxon>Hexapoda</taxon>
        <taxon>Insecta</taxon>
        <taxon>Pterygota</taxon>
        <taxon>Neoptera</taxon>
        <taxon>Endopterygota</taxon>
        <taxon>Coleoptera</taxon>
        <taxon>Polyphaga</taxon>
        <taxon>Cucujiformia</taxon>
        <taxon>Chrysomeloidea</taxon>
        <taxon>Cerambycidae</taxon>
        <taxon>Lamiinae</taxon>
        <taxon>Monochamini</taxon>
        <taxon>Molorchus</taxon>
    </lineage>
</organism>
<dbReference type="EMBL" id="JAPWTJ010000201">
    <property type="protein sequence ID" value="KAJ8981139.1"/>
    <property type="molecule type" value="Genomic_DNA"/>
</dbReference>
<name>A0ABQ9JS81_9CUCU</name>
<gene>
    <name evidence="1" type="ORF">NQ317_007914</name>
</gene>
<comment type="caution">
    <text evidence="1">The sequence shown here is derived from an EMBL/GenBank/DDBJ whole genome shotgun (WGS) entry which is preliminary data.</text>
</comment>
<evidence type="ECO:0000313" key="1">
    <source>
        <dbReference type="EMBL" id="KAJ8981139.1"/>
    </source>
</evidence>
<dbReference type="Proteomes" id="UP001162164">
    <property type="component" value="Unassembled WGS sequence"/>
</dbReference>
<reference evidence="1" key="1">
    <citation type="journal article" date="2023" name="Insect Mol. Biol.">
        <title>Genome sequencing provides insights into the evolution of gene families encoding plant cell wall-degrading enzymes in longhorned beetles.</title>
        <authorList>
            <person name="Shin N.R."/>
            <person name="Okamura Y."/>
            <person name="Kirsch R."/>
            <person name="Pauchet Y."/>
        </authorList>
    </citation>
    <scope>NUCLEOTIDE SEQUENCE</scope>
    <source>
        <strain evidence="1">MMC_N1</strain>
    </source>
</reference>
<dbReference type="Gene3D" id="3.30.160.60">
    <property type="entry name" value="Classic Zinc Finger"/>
    <property type="match status" value="1"/>
</dbReference>
<accession>A0ABQ9JS81</accession>
<evidence type="ECO:0008006" key="3">
    <source>
        <dbReference type="Google" id="ProtNLM"/>
    </source>
</evidence>
<protein>
    <recommendedName>
        <fullName evidence="3">C2H2-type domain-containing protein</fullName>
    </recommendedName>
</protein>
<keyword evidence="2" id="KW-1185">Reference proteome</keyword>
<evidence type="ECO:0000313" key="2">
    <source>
        <dbReference type="Proteomes" id="UP001162164"/>
    </source>
</evidence>
<proteinExistence type="predicted"/>